<comment type="caution">
    <text evidence="2">The sequence shown here is derived from an EMBL/GenBank/DDBJ whole genome shotgun (WGS) entry which is preliminary data.</text>
</comment>
<dbReference type="SUPFAM" id="SSF56672">
    <property type="entry name" value="DNA/RNA polymerases"/>
    <property type="match status" value="1"/>
</dbReference>
<dbReference type="GO" id="GO:0003964">
    <property type="term" value="F:RNA-directed DNA polymerase activity"/>
    <property type="evidence" value="ECO:0007669"/>
    <property type="project" value="UniProtKB-KW"/>
</dbReference>
<dbReference type="InterPro" id="IPR043502">
    <property type="entry name" value="DNA/RNA_pol_sf"/>
</dbReference>
<keyword evidence="2" id="KW-0695">RNA-directed DNA polymerase</keyword>
<dbReference type="InterPro" id="IPR041577">
    <property type="entry name" value="RT_RNaseH_2"/>
</dbReference>
<protein>
    <submittedName>
        <fullName evidence="2">RNase H-like domain found in reverse transcriptase</fullName>
    </submittedName>
</protein>
<keyword evidence="3" id="KW-1185">Reference proteome</keyword>
<accession>A0AAW1KLH1</accession>
<keyword evidence="2" id="KW-0548">Nucleotidyltransferase</keyword>
<gene>
    <name evidence="2" type="ORF">QE152_g22300</name>
</gene>
<proteinExistence type="predicted"/>
<sequence>MENKERALFKLLKEKLATEPKLKIFNHEYETELHVDASQEGFGGVLLQKDPEDGHLHPTFIRKVLEAFFCKRIPKMVTYILFIFAVEKQMTSKRNISYELEVLAIIEAIKRKNK</sequence>
<evidence type="ECO:0000313" key="3">
    <source>
        <dbReference type="Proteomes" id="UP001458880"/>
    </source>
</evidence>
<evidence type="ECO:0000259" key="1">
    <source>
        <dbReference type="Pfam" id="PF17919"/>
    </source>
</evidence>
<dbReference type="EMBL" id="JASPKY010000214">
    <property type="protein sequence ID" value="KAK9720042.1"/>
    <property type="molecule type" value="Genomic_DNA"/>
</dbReference>
<feature type="domain" description="Reverse transcriptase/retrotransposon-derived protein RNase H-like" evidence="1">
    <location>
        <begin position="2"/>
        <end position="59"/>
    </location>
</feature>
<dbReference type="Proteomes" id="UP001458880">
    <property type="component" value="Unassembled WGS sequence"/>
</dbReference>
<keyword evidence="2" id="KW-0808">Transferase</keyword>
<name>A0AAW1KLH1_POPJA</name>
<dbReference type="AlphaFoldDB" id="A0AAW1KLH1"/>
<dbReference type="Pfam" id="PF17919">
    <property type="entry name" value="RT_RNaseH_2"/>
    <property type="match status" value="1"/>
</dbReference>
<evidence type="ECO:0000313" key="2">
    <source>
        <dbReference type="EMBL" id="KAK9720042.1"/>
    </source>
</evidence>
<reference evidence="2 3" key="1">
    <citation type="journal article" date="2024" name="BMC Genomics">
        <title>De novo assembly and annotation of Popillia japonica's genome with initial clues to its potential as an invasive pest.</title>
        <authorList>
            <person name="Cucini C."/>
            <person name="Boschi S."/>
            <person name="Funari R."/>
            <person name="Cardaioli E."/>
            <person name="Iannotti N."/>
            <person name="Marturano G."/>
            <person name="Paoli F."/>
            <person name="Bruttini M."/>
            <person name="Carapelli A."/>
            <person name="Frati F."/>
            <person name="Nardi F."/>
        </authorList>
    </citation>
    <scope>NUCLEOTIDE SEQUENCE [LARGE SCALE GENOMIC DNA]</scope>
    <source>
        <strain evidence="2">DMR45628</strain>
    </source>
</reference>
<organism evidence="2 3">
    <name type="scientific">Popillia japonica</name>
    <name type="common">Japanese beetle</name>
    <dbReference type="NCBI Taxonomy" id="7064"/>
    <lineage>
        <taxon>Eukaryota</taxon>
        <taxon>Metazoa</taxon>
        <taxon>Ecdysozoa</taxon>
        <taxon>Arthropoda</taxon>
        <taxon>Hexapoda</taxon>
        <taxon>Insecta</taxon>
        <taxon>Pterygota</taxon>
        <taxon>Neoptera</taxon>
        <taxon>Endopterygota</taxon>
        <taxon>Coleoptera</taxon>
        <taxon>Polyphaga</taxon>
        <taxon>Scarabaeiformia</taxon>
        <taxon>Scarabaeidae</taxon>
        <taxon>Rutelinae</taxon>
        <taxon>Popillia</taxon>
    </lineage>
</organism>